<gene>
    <name evidence="1" type="ORF">IAA84_08605</name>
</gene>
<name>A0A9D1K6U6_9FIRM</name>
<accession>A0A9D1K6U6</accession>
<evidence type="ECO:0000313" key="2">
    <source>
        <dbReference type="Proteomes" id="UP000824140"/>
    </source>
</evidence>
<dbReference type="EMBL" id="DVJN01000172">
    <property type="protein sequence ID" value="HIS93057.1"/>
    <property type="molecule type" value="Genomic_DNA"/>
</dbReference>
<reference evidence="1" key="1">
    <citation type="submission" date="2020-10" db="EMBL/GenBank/DDBJ databases">
        <authorList>
            <person name="Gilroy R."/>
        </authorList>
    </citation>
    <scope>NUCLEOTIDE SEQUENCE</scope>
    <source>
        <strain evidence="1">13766</strain>
    </source>
</reference>
<proteinExistence type="predicted"/>
<organism evidence="1 2">
    <name type="scientific">Candidatus Alectryocaccomicrobium excrementavium</name>
    <dbReference type="NCBI Taxonomy" id="2840668"/>
    <lineage>
        <taxon>Bacteria</taxon>
        <taxon>Bacillati</taxon>
        <taxon>Bacillota</taxon>
        <taxon>Clostridia</taxon>
        <taxon>Candidatus Alectryocaccomicrobium</taxon>
    </lineage>
</organism>
<reference evidence="1" key="2">
    <citation type="journal article" date="2021" name="PeerJ">
        <title>Extensive microbial diversity within the chicken gut microbiome revealed by metagenomics and culture.</title>
        <authorList>
            <person name="Gilroy R."/>
            <person name="Ravi A."/>
            <person name="Getino M."/>
            <person name="Pursley I."/>
            <person name="Horton D.L."/>
            <person name="Alikhan N.F."/>
            <person name="Baker D."/>
            <person name="Gharbi K."/>
            <person name="Hall N."/>
            <person name="Watson M."/>
            <person name="Adriaenssens E.M."/>
            <person name="Foster-Nyarko E."/>
            <person name="Jarju S."/>
            <person name="Secka A."/>
            <person name="Antonio M."/>
            <person name="Oren A."/>
            <person name="Chaudhuri R.R."/>
            <person name="La Ragione R."/>
            <person name="Hildebrand F."/>
            <person name="Pallen M.J."/>
        </authorList>
    </citation>
    <scope>NUCLEOTIDE SEQUENCE</scope>
    <source>
        <strain evidence="1">13766</strain>
    </source>
</reference>
<evidence type="ECO:0000313" key="1">
    <source>
        <dbReference type="EMBL" id="HIS93057.1"/>
    </source>
</evidence>
<sequence>MLHLLVFCVGMLTGGVFAWLCNARIAERDEEAAAKRDRLTQIHLNALHDAVCELVAADKGQGVSPAEKAFLRELRVRYAAQAEEGKTCRP</sequence>
<comment type="caution">
    <text evidence="1">The sequence shown here is derived from an EMBL/GenBank/DDBJ whole genome shotgun (WGS) entry which is preliminary data.</text>
</comment>
<dbReference type="Proteomes" id="UP000824140">
    <property type="component" value="Unassembled WGS sequence"/>
</dbReference>
<dbReference type="AlphaFoldDB" id="A0A9D1K6U6"/>
<protein>
    <submittedName>
        <fullName evidence="1">Uncharacterized protein</fullName>
    </submittedName>
</protein>